<dbReference type="GeneID" id="93448666"/>
<dbReference type="EMBL" id="VVZV01000020">
    <property type="protein sequence ID" value="KAA5316799.1"/>
    <property type="molecule type" value="Genomic_DNA"/>
</dbReference>
<evidence type="ECO:0000313" key="17">
    <source>
        <dbReference type="Proteomes" id="UP001181086"/>
    </source>
</evidence>
<dbReference type="Proteomes" id="UP000777173">
    <property type="component" value="Unassembled WGS sequence"/>
</dbReference>
<dbReference type="InterPro" id="IPR000297">
    <property type="entry name" value="PPIase_PpiC"/>
</dbReference>
<dbReference type="Proteomes" id="UP001055104">
    <property type="component" value="Unassembled WGS sequence"/>
</dbReference>
<dbReference type="EMBL" id="BQOB01000001">
    <property type="protein sequence ID" value="GKH79656.1"/>
    <property type="molecule type" value="Genomic_DNA"/>
</dbReference>
<evidence type="ECO:0000313" key="7">
    <source>
        <dbReference type="EMBL" id="MBV3125213.1"/>
    </source>
</evidence>
<evidence type="ECO:0000313" key="3">
    <source>
        <dbReference type="EMBL" id="KAA5316799.1"/>
    </source>
</evidence>
<dbReference type="EMBL" id="CP046176">
    <property type="protein sequence ID" value="QJR78222.1"/>
    <property type="molecule type" value="Genomic_DNA"/>
</dbReference>
<evidence type="ECO:0000313" key="5">
    <source>
        <dbReference type="EMBL" id="KAA5393534.1"/>
    </source>
</evidence>
<dbReference type="EMBL" id="JAWDEV010000012">
    <property type="protein sequence ID" value="MDU0271801.1"/>
    <property type="molecule type" value="Genomic_DNA"/>
</dbReference>
<evidence type="ECO:0000313" key="2">
    <source>
        <dbReference type="EMBL" id="GKH79656.1"/>
    </source>
</evidence>
<protein>
    <submittedName>
        <fullName evidence="3">Peptidyl-prolyl cis-trans isomerase</fullName>
    </submittedName>
    <submittedName>
        <fullName evidence="8">Peptidylprolyl isomerase</fullName>
    </submittedName>
</protein>
<dbReference type="EMBL" id="VVYY01000024">
    <property type="protein sequence ID" value="KAA5393534.1"/>
    <property type="molecule type" value="Genomic_DNA"/>
</dbReference>
<dbReference type="EMBL" id="JAHOAX010000024">
    <property type="protein sequence ID" value="MBV3125213.1"/>
    <property type="molecule type" value="Genomic_DNA"/>
</dbReference>
<evidence type="ECO:0000313" key="6">
    <source>
        <dbReference type="EMBL" id="KAA5402121.1"/>
    </source>
</evidence>
<dbReference type="Proteomes" id="UP000347681">
    <property type="component" value="Unassembled WGS sequence"/>
</dbReference>
<dbReference type="EMBL" id="VVZB01000018">
    <property type="protein sequence ID" value="KAA5379669.1"/>
    <property type="molecule type" value="Genomic_DNA"/>
</dbReference>
<proteinExistence type="predicted"/>
<dbReference type="Pfam" id="PF13145">
    <property type="entry name" value="Rotamase_2"/>
    <property type="match status" value="1"/>
</dbReference>
<reference evidence="9 16" key="3">
    <citation type="submission" date="2019-11" db="EMBL/GenBank/DDBJ databases">
        <title>Complete genome sequence of Bacteroides dorei DSM 17855.</title>
        <authorList>
            <person name="Russell J.T."/>
        </authorList>
    </citation>
    <scope>NUCLEOTIDE SEQUENCE [LARGE SCALE GENOMIC DNA]</scope>
    <source>
        <strain evidence="9 16">DSM 17855</strain>
    </source>
</reference>
<name>A0A076IUW0_9BACT</name>
<reference evidence="2" key="5">
    <citation type="submission" date="2022-01" db="EMBL/GenBank/DDBJ databases">
        <title>Novel bile acid biosynthetic pathways are enriched in the microbiome of centenarians.</title>
        <authorList>
            <person name="Sato Y."/>
            <person name="Atarashi K."/>
            <person name="Plichta R.D."/>
            <person name="Arai Y."/>
            <person name="Sasajima S."/>
            <person name="Kearney M.S."/>
            <person name="Suda W."/>
            <person name="Takeshita K."/>
            <person name="Sasaki T."/>
            <person name="Okamoto S."/>
            <person name="Skelly N.A."/>
            <person name="Okamura Y."/>
            <person name="Vlamakis H."/>
            <person name="Li Y."/>
            <person name="Tanoue T."/>
            <person name="Takei H."/>
            <person name="Nittono H."/>
            <person name="Narushima S."/>
            <person name="Irie J."/>
            <person name="Itoh H."/>
            <person name="Moriya K."/>
            <person name="Sugiura Y."/>
            <person name="Suematsu M."/>
            <person name="Moritoki N."/>
            <person name="Shibata S."/>
            <person name="Littman R.D."/>
            <person name="Fischbach A.M."/>
            <person name="Uwamino Y."/>
            <person name="Inoue T."/>
            <person name="Honda A."/>
            <person name="Hattori M."/>
            <person name="Murai T."/>
            <person name="Xavier J.R."/>
            <person name="Hirose N."/>
            <person name="Honda K."/>
        </authorList>
    </citation>
    <scope>NUCLEOTIDE SEQUENCE</scope>
    <source>
        <strain evidence="2">CE91-St7</strain>
    </source>
</reference>
<evidence type="ECO:0000313" key="8">
    <source>
        <dbReference type="EMBL" id="MDU0271801.1"/>
    </source>
</evidence>
<evidence type="ECO:0000313" key="4">
    <source>
        <dbReference type="EMBL" id="KAA5379669.1"/>
    </source>
</evidence>
<dbReference type="Proteomes" id="UP000481700">
    <property type="component" value="Unassembled WGS sequence"/>
</dbReference>
<evidence type="ECO:0000313" key="11">
    <source>
        <dbReference type="Proteomes" id="UP000294527"/>
    </source>
</evidence>
<evidence type="ECO:0000313" key="12">
    <source>
        <dbReference type="Proteomes" id="UP000347681"/>
    </source>
</evidence>
<sequence>MNIVKNWGVLLVIAGVLSGCGPEHDHKGKTPLVEVAGEYLYKEDLQAALPFNISKDDSVLFAEHYIRNWVEDVLLFDKAEGNIPDNAKIAKLVENYRRALIMHTYQEELVNQKLANEISDEEISAYYEKNKELFHTEHPFVKGLFIKVPLHSQDLASVRKWYKKNNQDAIENLEKYSLRNAVSYDYFYDRWLPLSDIAVKIPLKALDTDENYLDKNRNIEVKDTAFCYFLHVEEFLGKDEQRPLDFARKEIKEILINLKRVDFINKVKEELYQRASDRNKINYYYLNSNE</sequence>
<reference evidence="12 13" key="1">
    <citation type="journal article" date="2019" name="Nat. Med.">
        <title>A library of human gut bacterial isolates paired with longitudinal multiomics data enables mechanistic microbiome research.</title>
        <authorList>
            <person name="Poyet M."/>
            <person name="Groussin M."/>
            <person name="Gibbons S.M."/>
            <person name="Avila-Pacheco J."/>
            <person name="Jiang X."/>
            <person name="Kearney S.M."/>
            <person name="Perrotta A.R."/>
            <person name="Berdy B."/>
            <person name="Zhao S."/>
            <person name="Lieberman T.D."/>
            <person name="Swanson P.K."/>
            <person name="Smith M."/>
            <person name="Roesemann S."/>
            <person name="Alexander J.E."/>
            <person name="Rich S.A."/>
            <person name="Livny J."/>
            <person name="Vlamakis H."/>
            <person name="Clish C."/>
            <person name="Bullock K."/>
            <person name="Deik A."/>
            <person name="Scott J."/>
            <person name="Pierce K.A."/>
            <person name="Xavier R.J."/>
            <person name="Alm E.J."/>
        </authorList>
    </citation>
    <scope>NUCLEOTIDE SEQUENCE [LARGE SCALE GENOMIC DNA]</scope>
    <source>
        <strain evidence="5 14">BIOML-A1</strain>
        <strain evidence="3 15">BIOML-A25</strain>
        <strain evidence="6 13">BIOML-A4</strain>
        <strain evidence="4 12">BIOML-A5</strain>
    </source>
</reference>
<evidence type="ECO:0000313" key="10">
    <source>
        <dbReference type="EMBL" id="TDA73259.1"/>
    </source>
</evidence>
<evidence type="ECO:0000313" key="14">
    <source>
        <dbReference type="Proteomes" id="UP000481616"/>
    </source>
</evidence>
<dbReference type="Proteomes" id="UP000500949">
    <property type="component" value="Chromosome"/>
</dbReference>
<accession>A0A076IUW0</accession>
<gene>
    <name evidence="2" type="ORF">CE91St7_05400</name>
    <name evidence="10" type="ORF">E1I98_17955</name>
    <name evidence="6" type="ORF">F2Y51_19845</name>
    <name evidence="5" type="ORF">F2Y58_20115</name>
    <name evidence="4" type="ORF">F2Y61_20205</name>
    <name evidence="3" type="ORF">F2Z07_16990</name>
    <name evidence="9" type="ORF">GKD17_18525</name>
    <name evidence="7" type="ORF">KSU80_18840</name>
    <name evidence="8" type="ORF">RVH45_18295</name>
</gene>
<keyword evidence="8" id="KW-0413">Isomerase</keyword>
<dbReference type="PROSITE" id="PS51257">
    <property type="entry name" value="PROKAR_LIPOPROTEIN"/>
    <property type="match status" value="1"/>
</dbReference>
<reference evidence="10 11" key="2">
    <citation type="journal article" date="2019" name="Nat. Microbiol.">
        <title>Genomic variation and strain-specific functional adaptation in the human gut microbiome during early life.</title>
        <authorList>
            <person name="Vatanen T."/>
            <person name="Plichta D.R."/>
            <person name="Somani J."/>
            <person name="Munch P.C."/>
            <person name="Arthur T.D."/>
            <person name="Hall A.B."/>
            <person name="Rudolf S."/>
            <person name="Oakeley E.J."/>
            <person name="Ke X."/>
            <person name="Young R.A."/>
            <person name="Haiser H.J."/>
            <person name="Kolde R."/>
            <person name="Yassour M."/>
            <person name="Luopajarvi K."/>
            <person name="Siljander H."/>
            <person name="Virtanen S.M."/>
            <person name="Ilonen J."/>
            <person name="Uibo R."/>
            <person name="Tillmann V."/>
            <person name="Mokurov S."/>
            <person name="Dorshakova N."/>
            <person name="Porter J.A."/>
            <person name="McHardy A.C."/>
            <person name="Lahdesmaki H."/>
            <person name="Vlamakis H."/>
            <person name="Huttenhower C."/>
            <person name="Knip M."/>
            <person name="Xavier R.J."/>
        </authorList>
    </citation>
    <scope>NUCLEOTIDE SEQUENCE [LARGE SCALE GENOMIC DNA]</scope>
    <source>
        <strain evidence="10 11">RJX1047</strain>
    </source>
</reference>
<evidence type="ECO:0000313" key="9">
    <source>
        <dbReference type="EMBL" id="QJR78222.1"/>
    </source>
</evidence>
<dbReference type="Proteomes" id="UP000441162">
    <property type="component" value="Unassembled WGS sequence"/>
</dbReference>
<dbReference type="EMBL" id="VVZA01000025">
    <property type="protein sequence ID" value="KAA5402121.1"/>
    <property type="molecule type" value="Genomic_DNA"/>
</dbReference>
<reference evidence="8" key="6">
    <citation type="submission" date="2023-10" db="EMBL/GenBank/DDBJ databases">
        <title>Genome of Potential pathogenic bacteria in Crohn's disease.</title>
        <authorList>
            <person name="Rodriguez-Palacios A."/>
        </authorList>
    </citation>
    <scope>NUCLEOTIDE SEQUENCE</scope>
    <source>
        <strain evidence="8">CavFT-hAR62</strain>
    </source>
</reference>
<feature type="domain" description="PpiC" evidence="1">
    <location>
        <begin position="118"/>
        <end position="248"/>
    </location>
</feature>
<dbReference type="KEGG" id="bdo:EL88_21550"/>
<evidence type="ECO:0000313" key="15">
    <source>
        <dbReference type="Proteomes" id="UP000481700"/>
    </source>
</evidence>
<evidence type="ECO:0000313" key="13">
    <source>
        <dbReference type="Proteomes" id="UP000441162"/>
    </source>
</evidence>
<reference evidence="7" key="4">
    <citation type="submission" date="2021-06" db="EMBL/GenBank/DDBJ databases">
        <title>Collection of gut derived symbiotic bacterial strains cultured from healthy donors.</title>
        <authorList>
            <person name="Lin H."/>
            <person name="Littmann E."/>
            <person name="Pamer E.G."/>
        </authorList>
    </citation>
    <scope>NUCLEOTIDE SEQUENCE</scope>
    <source>
        <strain evidence="7">MSK.5.10</strain>
    </source>
</reference>
<dbReference type="Proteomes" id="UP000294527">
    <property type="component" value="Unassembled WGS sequence"/>
</dbReference>
<dbReference type="GO" id="GO:0003755">
    <property type="term" value="F:peptidyl-prolyl cis-trans isomerase activity"/>
    <property type="evidence" value="ECO:0007669"/>
    <property type="project" value="InterPro"/>
</dbReference>
<dbReference type="AlphaFoldDB" id="A0A076IUW0"/>
<dbReference type="RefSeq" id="WP_007830853.1">
    <property type="nucleotide sequence ID" value="NZ_BAABYF010000001.1"/>
</dbReference>
<dbReference type="eggNOG" id="COG0760">
    <property type="taxonomic scope" value="Bacteria"/>
</dbReference>
<dbReference type="Proteomes" id="UP001181086">
    <property type="component" value="Unassembled WGS sequence"/>
</dbReference>
<dbReference type="EMBL" id="SLTU01000002">
    <property type="protein sequence ID" value="TDA73259.1"/>
    <property type="molecule type" value="Genomic_DNA"/>
</dbReference>
<dbReference type="Proteomes" id="UP000481616">
    <property type="component" value="Unassembled WGS sequence"/>
</dbReference>
<evidence type="ECO:0000259" key="1">
    <source>
        <dbReference type="Pfam" id="PF13145"/>
    </source>
</evidence>
<organism evidence="8 17">
    <name type="scientific">Phocaeicola dorei</name>
    <dbReference type="NCBI Taxonomy" id="357276"/>
    <lineage>
        <taxon>Bacteria</taxon>
        <taxon>Pseudomonadati</taxon>
        <taxon>Bacteroidota</taxon>
        <taxon>Bacteroidia</taxon>
        <taxon>Bacteroidales</taxon>
        <taxon>Bacteroidaceae</taxon>
        <taxon>Phocaeicola</taxon>
    </lineage>
</organism>
<evidence type="ECO:0000313" key="16">
    <source>
        <dbReference type="Proteomes" id="UP000500949"/>
    </source>
</evidence>